<dbReference type="SMART" id="SM00281">
    <property type="entry name" value="LamB"/>
    <property type="match status" value="1"/>
</dbReference>
<evidence type="ECO:0000259" key="7">
    <source>
        <dbReference type="PROSITE" id="PS51115"/>
    </source>
</evidence>
<gene>
    <name evidence="8" type="ORF">NP493_131g03032</name>
</gene>
<dbReference type="GO" id="GO:0009888">
    <property type="term" value="P:tissue development"/>
    <property type="evidence" value="ECO:0007669"/>
    <property type="project" value="TreeGrafter"/>
</dbReference>
<evidence type="ECO:0000256" key="5">
    <source>
        <dbReference type="ARBA" id="ARBA00023292"/>
    </source>
</evidence>
<dbReference type="Gene3D" id="2.10.25.10">
    <property type="entry name" value="Laminin"/>
    <property type="match status" value="1"/>
</dbReference>
<evidence type="ECO:0000256" key="4">
    <source>
        <dbReference type="ARBA" id="ARBA00023180"/>
    </source>
</evidence>
<feature type="domain" description="Laminin IV type A" evidence="7">
    <location>
        <begin position="1"/>
        <end position="194"/>
    </location>
</feature>
<keyword evidence="5" id="KW-0424">Laminin EGF-like domain</keyword>
<keyword evidence="9" id="KW-1185">Reference proteome</keyword>
<dbReference type="PROSITE" id="PS51115">
    <property type="entry name" value="LAMININ_IVA"/>
    <property type="match status" value="1"/>
</dbReference>
<dbReference type="EMBL" id="JAODUO010000131">
    <property type="protein sequence ID" value="KAK2188479.1"/>
    <property type="molecule type" value="Genomic_DNA"/>
</dbReference>
<name>A0AAD9UGH2_RIDPI</name>
<comment type="caution">
    <text evidence="8">The sequence shown here is derived from an EMBL/GenBank/DDBJ whole genome shotgun (WGS) entry which is preliminary data.</text>
</comment>
<keyword evidence="4" id="KW-0325">Glycoprotein</keyword>
<dbReference type="InterPro" id="IPR050440">
    <property type="entry name" value="Laminin/Netrin_ECM"/>
</dbReference>
<proteinExistence type="predicted"/>
<evidence type="ECO:0000256" key="6">
    <source>
        <dbReference type="SAM" id="MobiDB-lite"/>
    </source>
</evidence>
<keyword evidence="2" id="KW-0677">Repeat</keyword>
<keyword evidence="1" id="KW-0732">Signal</keyword>
<evidence type="ECO:0000256" key="3">
    <source>
        <dbReference type="ARBA" id="ARBA00023157"/>
    </source>
</evidence>
<dbReference type="Pfam" id="PF00053">
    <property type="entry name" value="EGF_laminin"/>
    <property type="match status" value="1"/>
</dbReference>
<accession>A0AAD9UGH2</accession>
<dbReference type="SMART" id="SM00180">
    <property type="entry name" value="EGF_Lam"/>
    <property type="match status" value="1"/>
</dbReference>
<sequence>MAPPRDTPDKEKRTGSSPPLTRPCARQYLSKREAKLSPIMYSTGVFDGSIHNWTQTQQGRHITAPDGYLGDKQHSYGQLLRFSVKSAAGVSVPLTGQSVVTMQGNGQSVHFQVDNVTAVVDSYREVEVMLHETLWRYNETSRPNTFSFYAILADLMAIYIRRLYAGGVVSITDVHLMTARHVDTASTWVTFVENCTCDVDRNVSGLSCASCDTGHRRSIVNGSAYDACTACDCSQRSETTPPLCSEATGDCLNCRNGTAGPHCSQCAAHVFGAECNLCELGFWGLGRDGCEGRTCDVCVENYVNLTSSGCSRCESCFDLVMAQVEAVREMRRNLTALLGQLLSQEMTADMGQFRWRLDRVVADTQRLLLYLAETERVNATASTQMIQLNTSLQGVTDTLDNSTDVAVDVSTSRLRDTQSALTTATHIVQEVNNTLTLLVPQRSDIWQLYLGPVQQLVDNLTYVERTLVAMSQSSMGNTLRMASVVQNIVSESTTALTMARNARNMTTASYRLIDNTTHRISDLEQFVVMVTNKSKKVVNGSDSCTRSASLAWQVAVATRQNVTDVGDVDTAVVKALEKETKDIRNKAFSLNIRALNANSNSQSVRRDVRAAGQRTASLLVEVSVLKNQSEGLFVRSFAANQNAVAAEGLGGKSFRNASRMLDIMRDFTARASAVEQKATKSLLTVALVRAVSEKATQAADQLRKSLQGTRQMSSEASLTAVKARDSIISETQSLVKAMNSSLSLKLYSDTVLNEVNLEAKTVSAINASDVAPAATQCSTIQPQLTDMQAKVTRAASWANKVLRDVDSTHQRIETVATDLRQVDNIDVSKVTELKQLISRTRENFDQRLLEGAVKLLSAAVVNQRRWLEAMNVRKQSLQRQIRSMRDLHEQLTP</sequence>
<dbReference type="GO" id="GO:0008045">
    <property type="term" value="P:motor neuron axon guidance"/>
    <property type="evidence" value="ECO:0007669"/>
    <property type="project" value="TreeGrafter"/>
</dbReference>
<dbReference type="Pfam" id="PF00052">
    <property type="entry name" value="Laminin_B"/>
    <property type="match status" value="1"/>
</dbReference>
<evidence type="ECO:0000256" key="2">
    <source>
        <dbReference type="ARBA" id="ARBA00022737"/>
    </source>
</evidence>
<evidence type="ECO:0000313" key="9">
    <source>
        <dbReference type="Proteomes" id="UP001209878"/>
    </source>
</evidence>
<dbReference type="CDD" id="cd00055">
    <property type="entry name" value="EGF_Lam"/>
    <property type="match status" value="1"/>
</dbReference>
<dbReference type="GO" id="GO:0005604">
    <property type="term" value="C:basement membrane"/>
    <property type="evidence" value="ECO:0007669"/>
    <property type="project" value="TreeGrafter"/>
</dbReference>
<dbReference type="AlphaFoldDB" id="A0AAD9UGH2"/>
<evidence type="ECO:0000313" key="8">
    <source>
        <dbReference type="EMBL" id="KAK2188479.1"/>
    </source>
</evidence>
<dbReference type="GO" id="GO:0016358">
    <property type="term" value="P:dendrite development"/>
    <property type="evidence" value="ECO:0007669"/>
    <property type="project" value="TreeGrafter"/>
</dbReference>
<dbReference type="InterPro" id="IPR002049">
    <property type="entry name" value="LE_dom"/>
</dbReference>
<dbReference type="Proteomes" id="UP001209878">
    <property type="component" value="Unassembled WGS sequence"/>
</dbReference>
<organism evidence="8 9">
    <name type="scientific">Ridgeia piscesae</name>
    <name type="common">Tubeworm</name>
    <dbReference type="NCBI Taxonomy" id="27915"/>
    <lineage>
        <taxon>Eukaryota</taxon>
        <taxon>Metazoa</taxon>
        <taxon>Spiralia</taxon>
        <taxon>Lophotrochozoa</taxon>
        <taxon>Annelida</taxon>
        <taxon>Polychaeta</taxon>
        <taxon>Sedentaria</taxon>
        <taxon>Canalipalpata</taxon>
        <taxon>Sabellida</taxon>
        <taxon>Siboglinidae</taxon>
        <taxon>Ridgeia</taxon>
    </lineage>
</organism>
<keyword evidence="3" id="KW-1015">Disulfide bond</keyword>
<dbReference type="PROSITE" id="PS01248">
    <property type="entry name" value="EGF_LAM_1"/>
    <property type="match status" value="2"/>
</dbReference>
<dbReference type="InterPro" id="IPR000034">
    <property type="entry name" value="Laminin_IV"/>
</dbReference>
<protein>
    <recommendedName>
        <fullName evidence="7">Laminin IV type A domain-containing protein</fullName>
    </recommendedName>
</protein>
<feature type="region of interest" description="Disordered" evidence="6">
    <location>
        <begin position="1"/>
        <end position="23"/>
    </location>
</feature>
<evidence type="ECO:0000256" key="1">
    <source>
        <dbReference type="ARBA" id="ARBA00022729"/>
    </source>
</evidence>
<dbReference type="PANTHER" id="PTHR10574:SF365">
    <property type="entry name" value="NETRIN-A-RELATED"/>
    <property type="match status" value="1"/>
</dbReference>
<dbReference type="GO" id="GO:0009887">
    <property type="term" value="P:animal organ morphogenesis"/>
    <property type="evidence" value="ECO:0007669"/>
    <property type="project" value="TreeGrafter"/>
</dbReference>
<feature type="compositionally biased region" description="Basic and acidic residues" evidence="6">
    <location>
        <begin position="1"/>
        <end position="14"/>
    </location>
</feature>
<reference evidence="8" key="1">
    <citation type="journal article" date="2023" name="Mol. Biol. Evol.">
        <title>Third-Generation Sequencing Reveals the Adaptive Role of the Epigenome in Three Deep-Sea Polychaetes.</title>
        <authorList>
            <person name="Perez M."/>
            <person name="Aroh O."/>
            <person name="Sun Y."/>
            <person name="Lan Y."/>
            <person name="Juniper S.K."/>
            <person name="Young C.R."/>
            <person name="Angers B."/>
            <person name="Qian P.Y."/>
        </authorList>
    </citation>
    <scope>NUCLEOTIDE SEQUENCE</scope>
    <source>
        <strain evidence="8">R07B-5</strain>
    </source>
</reference>
<dbReference type="PANTHER" id="PTHR10574">
    <property type="entry name" value="NETRIN/LAMININ-RELATED"/>
    <property type="match status" value="1"/>
</dbReference>